<reference evidence="1" key="1">
    <citation type="submission" date="2018-06" db="EMBL/GenBank/DDBJ databases">
        <authorList>
            <person name="Zhirakovskaya E."/>
        </authorList>
    </citation>
    <scope>NUCLEOTIDE SEQUENCE</scope>
</reference>
<dbReference type="EMBL" id="UOEC01000129">
    <property type="protein sequence ID" value="VAV95713.1"/>
    <property type="molecule type" value="Genomic_DNA"/>
</dbReference>
<proteinExistence type="predicted"/>
<organism evidence="1">
    <name type="scientific">hydrothermal vent metagenome</name>
    <dbReference type="NCBI Taxonomy" id="652676"/>
    <lineage>
        <taxon>unclassified sequences</taxon>
        <taxon>metagenomes</taxon>
        <taxon>ecological metagenomes</taxon>
    </lineage>
</organism>
<evidence type="ECO:0008006" key="2">
    <source>
        <dbReference type="Google" id="ProtNLM"/>
    </source>
</evidence>
<accession>A0A3B0SHF8</accession>
<gene>
    <name evidence="1" type="ORF">MNBD_ALPHA08-280</name>
</gene>
<dbReference type="Pfam" id="PF11249">
    <property type="entry name" value="DUF3047"/>
    <property type="match status" value="1"/>
</dbReference>
<protein>
    <recommendedName>
        <fullName evidence="2">DUF3047 domain-containing protein</fullName>
    </recommendedName>
</protein>
<dbReference type="InterPro" id="IPR021409">
    <property type="entry name" value="DUF3047"/>
</dbReference>
<sequence>MIRLTLLSAFLVTLAAQPGSARPVLFSDKWKTLNFFSIPATKYKMNGQSVDITANKSSSVAYKSLKQNDWKSTRASWRWSTTKSVPPTNLGKKGTDDRNIALYFVFLDEKTARRIGRTASITKLLRAKNARILTYVFGGNKPRGTFQRNPYLGKRGMIIVKRPAGSGRFSEKVNLAADYRRAFGAAPDALVGVALASDSDGTKSAVMARVQRLVVE</sequence>
<evidence type="ECO:0000313" key="1">
    <source>
        <dbReference type="EMBL" id="VAV95713.1"/>
    </source>
</evidence>
<name>A0A3B0SHF8_9ZZZZ</name>
<dbReference type="AlphaFoldDB" id="A0A3B0SHF8"/>